<sequence>EIFSYSSDKVKYDSDKRGEIKKVFPEKSNGDQTYSITTTLETSNTTIVDQKDITGYV</sequence>
<proteinExistence type="predicted"/>
<evidence type="ECO:0000313" key="2">
    <source>
        <dbReference type="Proteomes" id="UP001153678"/>
    </source>
</evidence>
<comment type="caution">
    <text evidence="1">The sequence shown here is derived from an EMBL/GenBank/DDBJ whole genome shotgun (WGS) entry which is preliminary data.</text>
</comment>
<gene>
    <name evidence="1" type="ORF">FWILDA_LOCUS15484</name>
</gene>
<accession>A0A9W4WX53</accession>
<name>A0A9W4WX53_9GLOM</name>
<dbReference type="EMBL" id="CAMKVN010008149">
    <property type="protein sequence ID" value="CAI2192254.1"/>
    <property type="molecule type" value="Genomic_DNA"/>
</dbReference>
<feature type="non-terminal residue" evidence="1">
    <location>
        <position position="1"/>
    </location>
</feature>
<dbReference type="Proteomes" id="UP001153678">
    <property type="component" value="Unassembled WGS sequence"/>
</dbReference>
<protein>
    <submittedName>
        <fullName evidence="1">1289_t:CDS:1</fullName>
    </submittedName>
</protein>
<dbReference type="AlphaFoldDB" id="A0A9W4WX53"/>
<keyword evidence="2" id="KW-1185">Reference proteome</keyword>
<evidence type="ECO:0000313" key="1">
    <source>
        <dbReference type="EMBL" id="CAI2192254.1"/>
    </source>
</evidence>
<organism evidence="1 2">
    <name type="scientific">Funneliformis geosporum</name>
    <dbReference type="NCBI Taxonomy" id="1117311"/>
    <lineage>
        <taxon>Eukaryota</taxon>
        <taxon>Fungi</taxon>
        <taxon>Fungi incertae sedis</taxon>
        <taxon>Mucoromycota</taxon>
        <taxon>Glomeromycotina</taxon>
        <taxon>Glomeromycetes</taxon>
        <taxon>Glomerales</taxon>
        <taxon>Glomeraceae</taxon>
        <taxon>Funneliformis</taxon>
    </lineage>
</organism>
<reference evidence="1" key="1">
    <citation type="submission" date="2022-08" db="EMBL/GenBank/DDBJ databases">
        <authorList>
            <person name="Kallberg Y."/>
            <person name="Tangrot J."/>
            <person name="Rosling A."/>
        </authorList>
    </citation>
    <scope>NUCLEOTIDE SEQUENCE</scope>
    <source>
        <strain evidence="1">Wild A</strain>
    </source>
</reference>